<dbReference type="eggNOG" id="COG0518">
    <property type="taxonomic scope" value="Bacteria"/>
</dbReference>
<dbReference type="KEGG" id="rah:Rahaq_0524"/>
<reference evidence="2 4" key="2">
    <citation type="journal article" date="2012" name="J. Bacteriol.">
        <title>Complete Genome Sequence of Rahnella sp. Strain Y9602, a Gammaproteobacterium Isolate from Metal- and Radionuclide-Contaminated Soil.</title>
        <authorList>
            <person name="Martinez R.J."/>
            <person name="Bruce D."/>
            <person name="Detter C."/>
            <person name="Goodwin L.A."/>
            <person name="Han J."/>
            <person name="Han C.S."/>
            <person name="Held B."/>
            <person name="Land M.L."/>
            <person name="Mikhailova N."/>
            <person name="Nolan M."/>
            <person name="Pennacchio L."/>
            <person name="Pitluck S."/>
            <person name="Tapia R."/>
            <person name="Woyke T."/>
            <person name="Sobecky P.A."/>
        </authorList>
    </citation>
    <scope>NUCLEOTIDE SEQUENCE [LARGE SCALE GENOMIC DNA]</scope>
    <source>
        <strain evidence="2 4">Y9602</strain>
    </source>
</reference>
<dbReference type="RefSeq" id="WP_013573858.1">
    <property type="nucleotide sequence ID" value="NC_015061.1"/>
</dbReference>
<organism evidence="2 4">
    <name type="scientific">Rahnella sp. (strain Y9602)</name>
    <dbReference type="NCBI Taxonomy" id="2703885"/>
    <lineage>
        <taxon>Bacteria</taxon>
        <taxon>Pseudomonadati</taxon>
        <taxon>Pseudomonadota</taxon>
        <taxon>Gammaproteobacteria</taxon>
        <taxon>Enterobacterales</taxon>
        <taxon>Yersiniaceae</taxon>
        <taxon>Rahnella</taxon>
    </lineage>
</organism>
<evidence type="ECO:0000259" key="1">
    <source>
        <dbReference type="Pfam" id="PF00117"/>
    </source>
</evidence>
<dbReference type="Pfam" id="PF00117">
    <property type="entry name" value="GATase"/>
    <property type="match status" value="1"/>
</dbReference>
<evidence type="ECO:0000313" key="4">
    <source>
        <dbReference type="Proteomes" id="UP000007257"/>
    </source>
</evidence>
<name>A0A0H3F5R6_RAHSY</name>
<dbReference type="InterPro" id="IPR017926">
    <property type="entry name" value="GATASE"/>
</dbReference>
<protein>
    <submittedName>
        <fullName evidence="2 3">Glutamine amidotransferase</fullName>
    </submittedName>
</protein>
<dbReference type="GO" id="GO:0005829">
    <property type="term" value="C:cytosol"/>
    <property type="evidence" value="ECO:0007669"/>
    <property type="project" value="TreeGrafter"/>
</dbReference>
<sequence length="248" mass="27139">MIAPSQKSLLILQTGHAPEPIRRAHDNFPQMFIRQGDIDAQQVVIVDLQAGERPLPPENYCGAIITGSRSMVTEHLAWSEEAADWVRLGMLQELPMFGACYGHQLMAYALGGEVDYHPQGIEVGTHEVTLTPDGHLDPLVSQLPAQFAANLIHLQTVITPPATATVLAKTRHDPHQILRYGPNAISTQFHPEFSLAVMKTYLSWLGSIAEDDTIDFAHQAQQLSETPLSRSLLLAFVGALGKRQALAG</sequence>
<evidence type="ECO:0000313" key="2">
    <source>
        <dbReference type="EMBL" id="ADW72152.1"/>
    </source>
</evidence>
<dbReference type="EMBL" id="JBHUCJ010000083">
    <property type="protein sequence ID" value="MFD3226372.1"/>
    <property type="molecule type" value="Genomic_DNA"/>
</dbReference>
<gene>
    <name evidence="2" type="ordered locus">Rahaq_0524</name>
    <name evidence="3" type="ORF">ACFPK4_22795</name>
</gene>
<dbReference type="Proteomes" id="UP001598201">
    <property type="component" value="Unassembled WGS sequence"/>
</dbReference>
<dbReference type="AlphaFoldDB" id="A0A0H3F5R6"/>
<keyword evidence="5" id="KW-1185">Reference proteome</keyword>
<reference evidence="4" key="1">
    <citation type="submission" date="2011-01" db="EMBL/GenBank/DDBJ databases">
        <title>Complete sequence of chromosome of Rahnella sp. Y9602.</title>
        <authorList>
            <consortium name="US DOE Joint Genome Institute"/>
            <person name="Lucas S."/>
            <person name="Copeland A."/>
            <person name="Lapidus A."/>
            <person name="Cheng J.-F."/>
            <person name="Goodwin L."/>
            <person name="Pitluck S."/>
            <person name="Lu M."/>
            <person name="Detter J.C."/>
            <person name="Han C."/>
            <person name="Tapia R."/>
            <person name="Land M."/>
            <person name="Hauser L."/>
            <person name="Kyrpides N."/>
            <person name="Ivanova N."/>
            <person name="Ovchinnikova G."/>
            <person name="Pagani I."/>
            <person name="Sobecky P.A."/>
            <person name="Martinez R.J."/>
            <person name="Woyke T."/>
        </authorList>
    </citation>
    <scope>NUCLEOTIDE SEQUENCE [LARGE SCALE GENOMIC DNA]</scope>
    <source>
        <strain evidence="4">Y9602</strain>
    </source>
</reference>
<feature type="domain" description="Glutamine amidotransferase" evidence="1">
    <location>
        <begin position="59"/>
        <end position="199"/>
    </location>
</feature>
<dbReference type="GO" id="GO:0016740">
    <property type="term" value="F:transferase activity"/>
    <property type="evidence" value="ECO:0007669"/>
    <property type="project" value="UniProtKB-KW"/>
</dbReference>
<dbReference type="OrthoDB" id="9813383at2"/>
<keyword evidence="2" id="KW-0808">Transferase</keyword>
<dbReference type="EMBL" id="CP002505">
    <property type="protein sequence ID" value="ADW72152.1"/>
    <property type="molecule type" value="Genomic_DNA"/>
</dbReference>
<keyword evidence="2" id="KW-0315">Glutamine amidotransferase</keyword>
<accession>A0A0H3F5R6</accession>
<dbReference type="SUPFAM" id="SSF52317">
    <property type="entry name" value="Class I glutamine amidotransferase-like"/>
    <property type="match status" value="1"/>
</dbReference>
<dbReference type="PANTHER" id="PTHR42695">
    <property type="entry name" value="GLUTAMINE AMIDOTRANSFERASE YLR126C-RELATED"/>
    <property type="match status" value="1"/>
</dbReference>
<evidence type="ECO:0000313" key="3">
    <source>
        <dbReference type="EMBL" id="MFD3226372.1"/>
    </source>
</evidence>
<dbReference type="PANTHER" id="PTHR42695:SF5">
    <property type="entry name" value="GLUTAMINE AMIDOTRANSFERASE YLR126C-RELATED"/>
    <property type="match status" value="1"/>
</dbReference>
<dbReference type="Proteomes" id="UP000007257">
    <property type="component" value="Chromosome"/>
</dbReference>
<reference evidence="3 5" key="3">
    <citation type="submission" date="2024-09" db="EMBL/GenBank/DDBJ databases">
        <title>Genomes of Rahnella.</title>
        <authorList>
            <person name="Mnguni F.C."/>
            <person name="Shin G.Y."/>
            <person name="Coutinho T."/>
        </authorList>
    </citation>
    <scope>NUCLEOTIDE SEQUENCE [LARGE SCALE GENOMIC DNA]</scope>
    <source>
        <strain evidence="3 5">20WA0057</strain>
    </source>
</reference>
<evidence type="ECO:0000313" key="5">
    <source>
        <dbReference type="Proteomes" id="UP001598201"/>
    </source>
</evidence>
<dbReference type="InterPro" id="IPR029062">
    <property type="entry name" value="Class_I_gatase-like"/>
</dbReference>
<dbReference type="Gene3D" id="3.40.50.880">
    <property type="match status" value="1"/>
</dbReference>
<proteinExistence type="predicted"/>
<dbReference type="GeneID" id="95418753"/>
<dbReference type="HOGENOM" id="CLU_054974_4_1_6"/>
<dbReference type="CDD" id="cd01741">
    <property type="entry name" value="GATase1_1"/>
    <property type="match status" value="1"/>
</dbReference>
<dbReference type="PROSITE" id="PS51273">
    <property type="entry name" value="GATASE_TYPE_1"/>
    <property type="match status" value="1"/>
</dbReference>
<dbReference type="InterPro" id="IPR044992">
    <property type="entry name" value="ChyE-like"/>
</dbReference>
<dbReference type="NCBIfam" id="NF006562">
    <property type="entry name" value="PRK09065.1"/>
    <property type="match status" value="1"/>
</dbReference>